<dbReference type="EMBL" id="MUJZ01025022">
    <property type="protein sequence ID" value="OTF79070.1"/>
    <property type="molecule type" value="Genomic_DNA"/>
</dbReference>
<gene>
    <name evidence="1" type="ORF">BLA29_006188</name>
</gene>
<dbReference type="Proteomes" id="UP000194236">
    <property type="component" value="Unassembled WGS sequence"/>
</dbReference>
<accession>A0A1Y3BDS2</accession>
<evidence type="ECO:0000313" key="1">
    <source>
        <dbReference type="EMBL" id="OTF79070.1"/>
    </source>
</evidence>
<organism evidence="1 2">
    <name type="scientific">Euroglyphus maynei</name>
    <name type="common">Mayne's house dust mite</name>
    <dbReference type="NCBI Taxonomy" id="6958"/>
    <lineage>
        <taxon>Eukaryota</taxon>
        <taxon>Metazoa</taxon>
        <taxon>Ecdysozoa</taxon>
        <taxon>Arthropoda</taxon>
        <taxon>Chelicerata</taxon>
        <taxon>Arachnida</taxon>
        <taxon>Acari</taxon>
        <taxon>Acariformes</taxon>
        <taxon>Sarcoptiformes</taxon>
        <taxon>Astigmata</taxon>
        <taxon>Psoroptidia</taxon>
        <taxon>Analgoidea</taxon>
        <taxon>Pyroglyphidae</taxon>
        <taxon>Pyroglyphinae</taxon>
        <taxon>Euroglyphus</taxon>
    </lineage>
</organism>
<evidence type="ECO:0000313" key="2">
    <source>
        <dbReference type="Proteomes" id="UP000194236"/>
    </source>
</evidence>
<proteinExistence type="predicted"/>
<sequence length="71" mass="7298">MFGEMCMDISNVRSLLVNDVANAAVAANVAIADVVVDVVVIVGDIHDADAPMVIDTDKDNGLADALAVMAL</sequence>
<reference evidence="1 2" key="1">
    <citation type="submission" date="2017-03" db="EMBL/GenBank/DDBJ databases">
        <title>Genome Survey of Euroglyphus maynei.</title>
        <authorList>
            <person name="Arlian L.G."/>
            <person name="Morgan M.S."/>
            <person name="Rider S.D."/>
        </authorList>
    </citation>
    <scope>NUCLEOTIDE SEQUENCE [LARGE SCALE GENOMIC DNA]</scope>
    <source>
        <strain evidence="1">Arlian Lab</strain>
        <tissue evidence="1">Whole body</tissue>
    </source>
</reference>
<keyword evidence="2" id="KW-1185">Reference proteome</keyword>
<dbReference type="AlphaFoldDB" id="A0A1Y3BDS2"/>
<protein>
    <submittedName>
        <fullName evidence="1">Uncharacterized protein</fullName>
    </submittedName>
</protein>
<comment type="caution">
    <text evidence="1">The sequence shown here is derived from an EMBL/GenBank/DDBJ whole genome shotgun (WGS) entry which is preliminary data.</text>
</comment>
<name>A0A1Y3BDS2_EURMA</name>